<dbReference type="EMBL" id="HG721967">
    <property type="protein sequence ID" value="CDJ60950.1"/>
    <property type="molecule type" value="Genomic_DNA"/>
</dbReference>
<dbReference type="Proteomes" id="UP000030763">
    <property type="component" value="Unassembled WGS sequence"/>
</dbReference>
<evidence type="ECO:0000313" key="2">
    <source>
        <dbReference type="EMBL" id="CDJ60950.1"/>
    </source>
</evidence>
<sequence length="128" mass="14439">PPSPAATQEAPYNLSRRNPSQDRGGGGEAESASWAYTLFVEALCNAGALKRAIDEAALGDYNSGCRWRKVERIQRIKAARRLAYTGYDPEHEIVWKRRAAMVSDYRKAVNAEIRKYEKMIKLLYSATE</sequence>
<dbReference type="GeneID" id="25334830"/>
<accession>U6MH26</accession>
<dbReference type="VEuPathDB" id="ToxoDB:EMWEY_00008440"/>
<proteinExistence type="predicted"/>
<dbReference type="RefSeq" id="XP_013337600.1">
    <property type="nucleotide sequence ID" value="XM_013482146.1"/>
</dbReference>
<dbReference type="AlphaFoldDB" id="U6MH26"/>
<evidence type="ECO:0000256" key="1">
    <source>
        <dbReference type="SAM" id="MobiDB-lite"/>
    </source>
</evidence>
<feature type="non-terminal residue" evidence="2">
    <location>
        <position position="1"/>
    </location>
</feature>
<keyword evidence="3" id="KW-1185">Reference proteome</keyword>
<gene>
    <name evidence="2" type="ORF">EMWEY_00008440</name>
</gene>
<organism evidence="2 3">
    <name type="scientific">Eimeria maxima</name>
    <name type="common">Coccidian parasite</name>
    <dbReference type="NCBI Taxonomy" id="5804"/>
    <lineage>
        <taxon>Eukaryota</taxon>
        <taxon>Sar</taxon>
        <taxon>Alveolata</taxon>
        <taxon>Apicomplexa</taxon>
        <taxon>Conoidasida</taxon>
        <taxon>Coccidia</taxon>
        <taxon>Eucoccidiorida</taxon>
        <taxon>Eimeriorina</taxon>
        <taxon>Eimeriidae</taxon>
        <taxon>Eimeria</taxon>
    </lineage>
</organism>
<reference evidence="2" key="2">
    <citation type="submission" date="2013-10" db="EMBL/GenBank/DDBJ databases">
        <authorList>
            <person name="Aslett M."/>
        </authorList>
    </citation>
    <scope>NUCLEOTIDE SEQUENCE [LARGE SCALE GENOMIC DNA]</scope>
    <source>
        <strain evidence="2">Weybridge</strain>
    </source>
</reference>
<protein>
    <submittedName>
        <fullName evidence="2">Uncharacterized protein</fullName>
    </submittedName>
</protein>
<name>U6MH26_EIMMA</name>
<reference evidence="2" key="1">
    <citation type="submission" date="2013-10" db="EMBL/GenBank/DDBJ databases">
        <title>Genomic analysis of the causative agents of coccidiosis in chickens.</title>
        <authorList>
            <person name="Reid A.J."/>
            <person name="Blake D."/>
            <person name="Billington K."/>
            <person name="Browne H."/>
            <person name="Dunn M."/>
            <person name="Hung S."/>
            <person name="Kawahara F."/>
            <person name="Miranda-Saavedra D."/>
            <person name="Mourier T."/>
            <person name="Nagra H."/>
            <person name="Otto T.D."/>
            <person name="Rawlings N."/>
            <person name="Sanchez A."/>
            <person name="Sanders M."/>
            <person name="Subramaniam C."/>
            <person name="Tay Y."/>
            <person name="Dear P."/>
            <person name="Doerig C."/>
            <person name="Gruber A."/>
            <person name="Parkinson J."/>
            <person name="Shirley M."/>
            <person name="Wan K.L."/>
            <person name="Berriman M."/>
            <person name="Tomley F."/>
            <person name="Pain A."/>
        </authorList>
    </citation>
    <scope>NUCLEOTIDE SEQUENCE [LARGE SCALE GENOMIC DNA]</scope>
    <source>
        <strain evidence="2">Weybridge</strain>
    </source>
</reference>
<feature type="region of interest" description="Disordered" evidence="1">
    <location>
        <begin position="1"/>
        <end position="29"/>
    </location>
</feature>
<evidence type="ECO:0000313" key="3">
    <source>
        <dbReference type="Proteomes" id="UP000030763"/>
    </source>
</evidence>